<evidence type="ECO:0000256" key="1">
    <source>
        <dbReference type="SAM" id="Phobius"/>
    </source>
</evidence>
<dbReference type="Proteomes" id="UP000483820">
    <property type="component" value="Chromosome I"/>
</dbReference>
<dbReference type="PANTHER" id="PTHR46964">
    <property type="entry name" value="SERPENTINE RECEPTOR, CLASS I-RELATED"/>
    <property type="match status" value="1"/>
</dbReference>
<dbReference type="Pfam" id="PF10327">
    <property type="entry name" value="7TM_GPCR_Sri"/>
    <property type="match status" value="1"/>
</dbReference>
<feature type="transmembrane region" description="Helical" evidence="1">
    <location>
        <begin position="49"/>
        <end position="74"/>
    </location>
</feature>
<dbReference type="AlphaFoldDB" id="A0A6A5HT67"/>
<accession>A0A6A5HT67</accession>
<name>A0A6A5HT67_CAERE</name>
<gene>
    <name evidence="2" type="ORF">GCK72_001631</name>
</gene>
<evidence type="ECO:0000313" key="2">
    <source>
        <dbReference type="EMBL" id="KAF1769814.1"/>
    </source>
</evidence>
<feature type="transmembrane region" description="Helical" evidence="1">
    <location>
        <begin position="190"/>
        <end position="217"/>
    </location>
</feature>
<proteinExistence type="predicted"/>
<organism evidence="2 3">
    <name type="scientific">Caenorhabditis remanei</name>
    <name type="common">Caenorhabditis vulgaris</name>
    <dbReference type="NCBI Taxonomy" id="31234"/>
    <lineage>
        <taxon>Eukaryota</taxon>
        <taxon>Metazoa</taxon>
        <taxon>Ecdysozoa</taxon>
        <taxon>Nematoda</taxon>
        <taxon>Chromadorea</taxon>
        <taxon>Rhabditida</taxon>
        <taxon>Rhabditina</taxon>
        <taxon>Rhabditomorpha</taxon>
        <taxon>Rhabditoidea</taxon>
        <taxon>Rhabditidae</taxon>
        <taxon>Peloderinae</taxon>
        <taxon>Caenorhabditis</taxon>
    </lineage>
</organism>
<dbReference type="RefSeq" id="XP_053591705.1">
    <property type="nucleotide sequence ID" value="XM_053723060.1"/>
</dbReference>
<keyword evidence="1" id="KW-0812">Transmembrane</keyword>
<feature type="transmembrane region" description="Helical" evidence="1">
    <location>
        <begin position="238"/>
        <end position="271"/>
    </location>
</feature>
<dbReference type="InterPro" id="IPR019429">
    <property type="entry name" value="7TM_GPCR_serpentine_rcpt_Sri"/>
</dbReference>
<feature type="transmembrane region" description="Helical" evidence="1">
    <location>
        <begin position="12"/>
        <end position="37"/>
    </location>
</feature>
<keyword evidence="1" id="KW-0472">Membrane</keyword>
<reference evidence="2 3" key="1">
    <citation type="submission" date="2019-12" db="EMBL/GenBank/DDBJ databases">
        <title>Chromosome-level assembly of the Caenorhabditis remanei genome.</title>
        <authorList>
            <person name="Teterina A.A."/>
            <person name="Willis J.H."/>
            <person name="Phillips P.C."/>
        </authorList>
    </citation>
    <scope>NUCLEOTIDE SEQUENCE [LARGE SCALE GENOMIC DNA]</scope>
    <source>
        <strain evidence="2 3">PX506</strain>
        <tissue evidence="2">Whole organism</tissue>
    </source>
</reference>
<dbReference type="EMBL" id="WUAV01000001">
    <property type="protein sequence ID" value="KAF1769814.1"/>
    <property type="molecule type" value="Genomic_DNA"/>
</dbReference>
<dbReference type="KEGG" id="crq:GCK72_001631"/>
<dbReference type="CTD" id="9816053"/>
<sequence length="330" mass="37561">MFGAPCPETVPVYYIVTLHTLAIVSIPINMIGFYLVWYQSPKLRGYKYCLCYLQLASFLTECHMSLICPGYYFFPIIAGYNTGFEIISSHLSMTIYVFIFAFEIPSALLCFIFRHNAAENISRVKPRKLYLEKIMLVLAHIFPFASAFAMWKSGLPDQLKRDYVKDNWPQCLEWLKLNAFEVYDYKLNPWLAVVGIGAVLFVFLVYTYGLTLGLHTMTILQKHQRSMSRQTYQMHKTALFSLIMQSLIPGALIVIPLGVCMFVVVTGAVGLQVGSHSMCQCIVMISSNAKYRRLLKEKARAFFGFMTNKKVSTEQSQRGNSIFVIHSSGA</sequence>
<comment type="caution">
    <text evidence="2">The sequence shown here is derived from an EMBL/GenBank/DDBJ whole genome shotgun (WGS) entry which is preliminary data.</text>
</comment>
<feature type="transmembrane region" description="Helical" evidence="1">
    <location>
        <begin position="134"/>
        <end position="151"/>
    </location>
</feature>
<protein>
    <submittedName>
        <fullName evidence="2">Uncharacterized protein</fullName>
    </submittedName>
</protein>
<dbReference type="PANTHER" id="PTHR46964:SF3">
    <property type="entry name" value="SERPENTINE RECEPTOR, CLASS H-RELATED"/>
    <property type="match status" value="1"/>
</dbReference>
<feature type="transmembrane region" description="Helical" evidence="1">
    <location>
        <begin position="94"/>
        <end position="113"/>
    </location>
</feature>
<dbReference type="SUPFAM" id="SSF81321">
    <property type="entry name" value="Family A G protein-coupled receptor-like"/>
    <property type="match status" value="1"/>
</dbReference>
<evidence type="ECO:0000313" key="3">
    <source>
        <dbReference type="Proteomes" id="UP000483820"/>
    </source>
</evidence>
<dbReference type="GeneID" id="9816053"/>
<keyword evidence="1" id="KW-1133">Transmembrane helix</keyword>